<keyword evidence="3" id="KW-1185">Reference proteome</keyword>
<proteinExistence type="predicted"/>
<protein>
    <submittedName>
        <fullName evidence="2">Uncharacterized protein</fullName>
    </submittedName>
</protein>
<reference evidence="2" key="1">
    <citation type="submission" date="2020-09" db="EMBL/GenBank/DDBJ databases">
        <title>De no assembly of potato wild relative species, Solanum commersonii.</title>
        <authorList>
            <person name="Cho K."/>
        </authorList>
    </citation>
    <scope>NUCLEOTIDE SEQUENCE</scope>
    <source>
        <strain evidence="2">LZ3.2</strain>
        <tissue evidence="2">Leaf</tissue>
    </source>
</reference>
<feature type="region of interest" description="Disordered" evidence="1">
    <location>
        <begin position="73"/>
        <end position="122"/>
    </location>
</feature>
<sequence length="136" mass="15333">MAHFQGQTIPEQSMKFLSIQNSDLSFSKILPGRLLGPYVWNLLALTAKTTQYKDQTIPEQFTWTSIKRLPLETVGPHGQNGPFSRSNDPRSSWTSVKTLPMEPVGCHGQNGPFSKSNDPRRRISTSFLPKSFLDVR</sequence>
<evidence type="ECO:0000313" key="3">
    <source>
        <dbReference type="Proteomes" id="UP000824120"/>
    </source>
</evidence>
<accession>A0A9J5W0H9</accession>
<name>A0A9J5W0H9_SOLCO</name>
<evidence type="ECO:0000313" key="2">
    <source>
        <dbReference type="EMBL" id="KAG5568921.1"/>
    </source>
</evidence>
<feature type="compositionally biased region" description="Polar residues" evidence="1">
    <location>
        <begin position="81"/>
        <end position="97"/>
    </location>
</feature>
<dbReference type="EMBL" id="JACXVP010000021">
    <property type="protein sequence ID" value="KAG5568921.1"/>
    <property type="molecule type" value="Genomic_DNA"/>
</dbReference>
<evidence type="ECO:0000256" key="1">
    <source>
        <dbReference type="SAM" id="MobiDB-lite"/>
    </source>
</evidence>
<comment type="caution">
    <text evidence="2">The sequence shown here is derived from an EMBL/GenBank/DDBJ whole genome shotgun (WGS) entry which is preliminary data.</text>
</comment>
<gene>
    <name evidence="2" type="ORF">H5410_064084</name>
</gene>
<dbReference type="Proteomes" id="UP000824120">
    <property type="component" value="Unassembled WGS sequence"/>
</dbReference>
<dbReference type="AlphaFoldDB" id="A0A9J5W0H9"/>
<organism evidence="2 3">
    <name type="scientific">Solanum commersonii</name>
    <name type="common">Commerson's wild potato</name>
    <name type="synonym">Commerson's nightshade</name>
    <dbReference type="NCBI Taxonomy" id="4109"/>
    <lineage>
        <taxon>Eukaryota</taxon>
        <taxon>Viridiplantae</taxon>
        <taxon>Streptophyta</taxon>
        <taxon>Embryophyta</taxon>
        <taxon>Tracheophyta</taxon>
        <taxon>Spermatophyta</taxon>
        <taxon>Magnoliopsida</taxon>
        <taxon>eudicotyledons</taxon>
        <taxon>Gunneridae</taxon>
        <taxon>Pentapetalae</taxon>
        <taxon>asterids</taxon>
        <taxon>lamiids</taxon>
        <taxon>Solanales</taxon>
        <taxon>Solanaceae</taxon>
        <taxon>Solanoideae</taxon>
        <taxon>Solaneae</taxon>
        <taxon>Solanum</taxon>
    </lineage>
</organism>